<dbReference type="GO" id="GO:0005524">
    <property type="term" value="F:ATP binding"/>
    <property type="evidence" value="ECO:0007669"/>
    <property type="project" value="UniProtKB-KW"/>
</dbReference>
<dbReference type="SUPFAM" id="SSF52540">
    <property type="entry name" value="P-loop containing nucleoside triphosphate hydrolases"/>
    <property type="match status" value="1"/>
</dbReference>
<evidence type="ECO:0000256" key="6">
    <source>
        <dbReference type="ARBA" id="ARBA00022806"/>
    </source>
</evidence>
<evidence type="ECO:0000256" key="9">
    <source>
        <dbReference type="ARBA" id="ARBA00023235"/>
    </source>
</evidence>
<dbReference type="EC" id="5.6.2.3" evidence="10"/>
<comment type="similarity">
    <text evidence="1">Belongs to the helicase family. DnaB subfamily.</text>
</comment>
<accession>A0A6M3LNE4</accession>
<keyword evidence="5" id="KW-0378">Hydrolase</keyword>
<organism evidence="13">
    <name type="scientific">viral metagenome</name>
    <dbReference type="NCBI Taxonomy" id="1070528"/>
    <lineage>
        <taxon>unclassified sequences</taxon>
        <taxon>metagenomes</taxon>
        <taxon>organismal metagenomes</taxon>
    </lineage>
</organism>
<dbReference type="EMBL" id="MT143372">
    <property type="protein sequence ID" value="QJA96123.1"/>
    <property type="molecule type" value="Genomic_DNA"/>
</dbReference>
<dbReference type="GO" id="GO:0043139">
    <property type="term" value="F:5'-3' DNA helicase activity"/>
    <property type="evidence" value="ECO:0007669"/>
    <property type="project" value="UniProtKB-EC"/>
</dbReference>
<keyword evidence="6 13" id="KW-0347">Helicase</keyword>
<dbReference type="GO" id="GO:1990077">
    <property type="term" value="C:primosome complex"/>
    <property type="evidence" value="ECO:0007669"/>
    <property type="project" value="UniProtKB-KW"/>
</dbReference>
<dbReference type="InterPro" id="IPR007693">
    <property type="entry name" value="DNA_helicase_DnaB-like_N"/>
</dbReference>
<evidence type="ECO:0000256" key="11">
    <source>
        <dbReference type="ARBA" id="ARBA00048954"/>
    </source>
</evidence>
<keyword evidence="4" id="KW-0547">Nucleotide-binding</keyword>
<evidence type="ECO:0000259" key="12">
    <source>
        <dbReference type="PROSITE" id="PS51199"/>
    </source>
</evidence>
<dbReference type="Pfam" id="PF03796">
    <property type="entry name" value="DnaB_C"/>
    <property type="match status" value="1"/>
</dbReference>
<dbReference type="GO" id="GO:0006269">
    <property type="term" value="P:DNA replication, synthesis of primer"/>
    <property type="evidence" value="ECO:0007669"/>
    <property type="project" value="UniProtKB-KW"/>
</dbReference>
<evidence type="ECO:0000313" key="13">
    <source>
        <dbReference type="EMBL" id="QJA96123.1"/>
    </source>
</evidence>
<dbReference type="Pfam" id="PF00772">
    <property type="entry name" value="DnaB"/>
    <property type="match status" value="1"/>
</dbReference>
<dbReference type="GO" id="GO:0005829">
    <property type="term" value="C:cytosol"/>
    <property type="evidence" value="ECO:0007669"/>
    <property type="project" value="TreeGrafter"/>
</dbReference>
<gene>
    <name evidence="13" type="ORF">MM415B04921_0010</name>
</gene>
<dbReference type="InterPro" id="IPR036185">
    <property type="entry name" value="DNA_heli_DnaB-like_N_sf"/>
</dbReference>
<comment type="catalytic activity">
    <reaction evidence="11">
        <text>ATP + H2O = ADP + phosphate + H(+)</text>
        <dbReference type="Rhea" id="RHEA:13065"/>
        <dbReference type="ChEBI" id="CHEBI:15377"/>
        <dbReference type="ChEBI" id="CHEBI:15378"/>
        <dbReference type="ChEBI" id="CHEBI:30616"/>
        <dbReference type="ChEBI" id="CHEBI:43474"/>
        <dbReference type="ChEBI" id="CHEBI:456216"/>
        <dbReference type="EC" id="5.6.2.3"/>
    </reaction>
</comment>
<evidence type="ECO:0000256" key="8">
    <source>
        <dbReference type="ARBA" id="ARBA00023125"/>
    </source>
</evidence>
<keyword evidence="9" id="KW-0413">Isomerase</keyword>
<evidence type="ECO:0000256" key="2">
    <source>
        <dbReference type="ARBA" id="ARBA00022515"/>
    </source>
</evidence>
<sequence length="441" mass="49874">MQIETRIPPQSLEVEESLLAACLMGDAAQVVGVLSHDDFYRSAHKSIFKAVSKLVQEGNEVDLVSVTTALRDIGILAEVGGAEYIYSIVNEYPMSVNIEYHAKILRDKRNLRELINICQKSAQECFDSNDIQTALDNIQKNIDIISKSTYGRQTSVKIGDLLEERMDHYEELQRNKGAITGVTSGFADIDNLTAGFQNGDLIILAGRTSMGKTALGFNIVVNAAKAEKSSVVFSYEMPKEQLADRMVSNESRVDSRRFRTGLFSMEHWSKITSAAGRINDLKIYLEDNASLNHQELRRSIWEHKKKHDIKLCLIDYLQLIEGDSGVNRDNEIGSITRMLKKTAKSLSIPIILISQLNRDVEKRGSKRPMLSDLRESGSIEQDADIVAFVYRDDYYNKDENNPNRGIAEVNFAKHRNGPTATIKLKWQEAFTRFEDLSWREE</sequence>
<dbReference type="Gene3D" id="1.10.860.10">
    <property type="entry name" value="DNAb Helicase, Chain A"/>
    <property type="match status" value="1"/>
</dbReference>
<dbReference type="PANTHER" id="PTHR30153">
    <property type="entry name" value="REPLICATIVE DNA HELICASE DNAB"/>
    <property type="match status" value="1"/>
</dbReference>
<dbReference type="SUPFAM" id="SSF48024">
    <property type="entry name" value="N-terminal domain of DnaB helicase"/>
    <property type="match status" value="1"/>
</dbReference>
<dbReference type="Gene3D" id="3.40.50.300">
    <property type="entry name" value="P-loop containing nucleotide triphosphate hydrolases"/>
    <property type="match status" value="1"/>
</dbReference>
<evidence type="ECO:0000256" key="5">
    <source>
        <dbReference type="ARBA" id="ARBA00022801"/>
    </source>
</evidence>
<evidence type="ECO:0000256" key="7">
    <source>
        <dbReference type="ARBA" id="ARBA00022840"/>
    </source>
</evidence>
<keyword evidence="2" id="KW-0639">Primosome</keyword>
<protein>
    <recommendedName>
        <fullName evidence="10">DNA 5'-3' helicase</fullName>
        <ecNumber evidence="10">5.6.2.3</ecNumber>
    </recommendedName>
</protein>
<keyword evidence="3" id="KW-0235">DNA replication</keyword>
<dbReference type="NCBIfam" id="TIGR00665">
    <property type="entry name" value="DnaB"/>
    <property type="match status" value="1"/>
</dbReference>
<dbReference type="InterPro" id="IPR007694">
    <property type="entry name" value="DNA_helicase_DnaB-like_C"/>
</dbReference>
<evidence type="ECO:0000256" key="3">
    <source>
        <dbReference type="ARBA" id="ARBA00022705"/>
    </source>
</evidence>
<proteinExistence type="inferred from homology"/>
<dbReference type="GO" id="GO:0016787">
    <property type="term" value="F:hydrolase activity"/>
    <property type="evidence" value="ECO:0007669"/>
    <property type="project" value="UniProtKB-KW"/>
</dbReference>
<evidence type="ECO:0000256" key="1">
    <source>
        <dbReference type="ARBA" id="ARBA00008428"/>
    </source>
</evidence>
<dbReference type="InterPro" id="IPR007692">
    <property type="entry name" value="DNA_helicase_DnaB"/>
</dbReference>
<evidence type="ECO:0000256" key="4">
    <source>
        <dbReference type="ARBA" id="ARBA00022741"/>
    </source>
</evidence>
<reference evidence="13" key="1">
    <citation type="submission" date="2020-03" db="EMBL/GenBank/DDBJ databases">
        <title>The deep terrestrial virosphere.</title>
        <authorList>
            <person name="Holmfeldt K."/>
            <person name="Nilsson E."/>
            <person name="Simone D."/>
            <person name="Lopez-Fernandez M."/>
            <person name="Wu X."/>
            <person name="de Brujin I."/>
            <person name="Lundin D."/>
            <person name="Andersson A."/>
            <person name="Bertilsson S."/>
            <person name="Dopson M."/>
        </authorList>
    </citation>
    <scope>NUCLEOTIDE SEQUENCE</scope>
    <source>
        <strain evidence="13">MM415B04921</strain>
    </source>
</reference>
<dbReference type="GO" id="GO:0003677">
    <property type="term" value="F:DNA binding"/>
    <property type="evidence" value="ECO:0007669"/>
    <property type="project" value="UniProtKB-KW"/>
</dbReference>
<dbReference type="CDD" id="cd00984">
    <property type="entry name" value="DnaB_C"/>
    <property type="match status" value="1"/>
</dbReference>
<keyword evidence="7" id="KW-0067">ATP-binding</keyword>
<dbReference type="AlphaFoldDB" id="A0A6M3LNE4"/>
<dbReference type="PANTHER" id="PTHR30153:SF2">
    <property type="entry name" value="REPLICATIVE DNA HELICASE"/>
    <property type="match status" value="1"/>
</dbReference>
<dbReference type="PROSITE" id="PS51199">
    <property type="entry name" value="SF4_HELICASE"/>
    <property type="match status" value="1"/>
</dbReference>
<dbReference type="InterPro" id="IPR016136">
    <property type="entry name" value="DNA_helicase_N/primase_C"/>
</dbReference>
<evidence type="ECO:0000256" key="10">
    <source>
        <dbReference type="ARBA" id="ARBA00044969"/>
    </source>
</evidence>
<feature type="domain" description="SF4 helicase" evidence="12">
    <location>
        <begin position="175"/>
        <end position="440"/>
    </location>
</feature>
<name>A0A6M3LNE4_9ZZZZ</name>
<keyword evidence="8" id="KW-0238">DNA-binding</keyword>
<dbReference type="InterPro" id="IPR027417">
    <property type="entry name" value="P-loop_NTPase"/>
</dbReference>